<dbReference type="STRING" id="454171.CP488_02300"/>
<dbReference type="OrthoDB" id="9810814at2"/>
<dbReference type="PATRIC" id="fig|1303518.3.peg.1853"/>
<organism evidence="1 2">
    <name type="scientific">Chthonomonas calidirosea (strain DSM 23976 / ICMP 18418 / T49)</name>
    <dbReference type="NCBI Taxonomy" id="1303518"/>
    <lineage>
        <taxon>Bacteria</taxon>
        <taxon>Bacillati</taxon>
        <taxon>Armatimonadota</taxon>
        <taxon>Chthonomonadia</taxon>
        <taxon>Chthonomonadales</taxon>
        <taxon>Chthonomonadaceae</taxon>
        <taxon>Chthonomonas</taxon>
    </lineage>
</organism>
<sequence>MLKRLRLGAAWRNIASLVQWRLRKRRVDKHLLFYDLFSAVQQPGCPLCRLVADAGARRLAYLFHEEVNDPPTRLRLRASLGFCPRHARQSAHPGNALGLAIIYKDLAERALERLQSRDRSLFQQGCPECEEEQRDEERFTQALAISLLEPELQSAYLKGDGLCMPHLQLVGRWAPPESWRFLQRAEQERLHRLAEELGEFIRKNDYRFKDEPMGSERNVWLRALCKLSGLQHKEGDAL</sequence>
<dbReference type="RefSeq" id="WP_016483133.1">
    <property type="nucleotide sequence ID" value="NC_021487.1"/>
</dbReference>
<evidence type="ECO:0000313" key="1">
    <source>
        <dbReference type="EMBL" id="CCW35605.1"/>
    </source>
</evidence>
<name>S0EZ99_CHTCT</name>
<evidence type="ECO:0000313" key="2">
    <source>
        <dbReference type="Proteomes" id="UP000014227"/>
    </source>
</evidence>
<dbReference type="Proteomes" id="UP000014227">
    <property type="component" value="Chromosome I"/>
</dbReference>
<dbReference type="InterPro" id="IPR045706">
    <property type="entry name" value="DUF6062"/>
</dbReference>
<protein>
    <submittedName>
        <fullName evidence="1">Uncharacterized protein</fullName>
    </submittedName>
</protein>
<dbReference type="AlphaFoldDB" id="S0EZ99"/>
<dbReference type="KEGG" id="ccz:CCALI_01792"/>
<dbReference type="HOGENOM" id="CLU_098564_0_0_0"/>
<gene>
    <name evidence="1" type="ORF">CCALI_01792</name>
</gene>
<dbReference type="InParanoid" id="S0EZ99"/>
<accession>S0EZ99</accession>
<dbReference type="eggNOG" id="ENOG503325R">
    <property type="taxonomic scope" value="Bacteria"/>
</dbReference>
<keyword evidence="2" id="KW-1185">Reference proteome</keyword>
<dbReference type="Pfam" id="PF19538">
    <property type="entry name" value="DUF6062"/>
    <property type="match status" value="1"/>
</dbReference>
<proteinExistence type="predicted"/>
<dbReference type="EMBL" id="HF951689">
    <property type="protein sequence ID" value="CCW35605.1"/>
    <property type="molecule type" value="Genomic_DNA"/>
</dbReference>
<reference evidence="2" key="1">
    <citation type="submission" date="2013-03" db="EMBL/GenBank/DDBJ databases">
        <title>Genome sequence of Chthonomonas calidirosea, the first sequenced genome from the Armatimonadetes phylum (formally candidate division OP10).</title>
        <authorList>
            <person name="Lee K.C.Y."/>
            <person name="Morgan X.C."/>
            <person name="Dunfield P.F."/>
            <person name="Tamas I."/>
            <person name="Houghton K.M."/>
            <person name="Vyssotski M."/>
            <person name="Ryan J.L.J."/>
            <person name="Lagutin K."/>
            <person name="McDonald I.R."/>
            <person name="Stott M.B."/>
        </authorList>
    </citation>
    <scope>NUCLEOTIDE SEQUENCE [LARGE SCALE GENOMIC DNA]</scope>
    <source>
        <strain evidence="2">DSM 23976 / ICMP 18418 / T49</strain>
    </source>
</reference>